<evidence type="ECO:0000313" key="3">
    <source>
        <dbReference type="EMBL" id="MCL1137820.1"/>
    </source>
</evidence>
<name>A0A9X1ZCK6_9GAMM</name>
<evidence type="ECO:0000313" key="4">
    <source>
        <dbReference type="Proteomes" id="UP001139293"/>
    </source>
</evidence>
<dbReference type="InterPro" id="IPR017946">
    <property type="entry name" value="PLC-like_Pdiesterase_TIM-brl"/>
</dbReference>
<keyword evidence="1" id="KW-0732">Signal</keyword>
<reference evidence="3" key="1">
    <citation type="submission" date="2022-01" db="EMBL/GenBank/DDBJ databases">
        <title>Whole genome-based taxonomy of the Shewanellaceae.</title>
        <authorList>
            <person name="Martin-Rodriguez A.J."/>
        </authorList>
    </citation>
    <scope>NUCLEOTIDE SEQUENCE</scope>
    <source>
        <strain evidence="3">KCTC 23973</strain>
    </source>
</reference>
<dbReference type="PANTHER" id="PTHR46211:SF14">
    <property type="entry name" value="GLYCEROPHOSPHODIESTER PHOSPHODIESTERASE"/>
    <property type="match status" value="1"/>
</dbReference>
<dbReference type="RefSeq" id="WP_248948938.1">
    <property type="nucleotide sequence ID" value="NZ_JAKILB010000002.1"/>
</dbReference>
<dbReference type="InterPro" id="IPR030395">
    <property type="entry name" value="GP_PDE_dom"/>
</dbReference>
<gene>
    <name evidence="3" type="ORF">L2740_04560</name>
</gene>
<dbReference type="Pfam" id="PF03009">
    <property type="entry name" value="GDPD"/>
    <property type="match status" value="1"/>
</dbReference>
<evidence type="ECO:0000259" key="2">
    <source>
        <dbReference type="Pfam" id="PF03009"/>
    </source>
</evidence>
<sequence>MASYIKNPRRYYAVLLISLFALSGCKSTPETPPAPAKVIPAQLSHLPFDVKVDGEDIVDIQLTLGDRNLYLAENGHIKMVSIAQCPLDISAHRGDFRLPESSDLAIASALFDNYNSVEIDVMQLKDGTWVNHHDSQTGRATVYYTGERYKLERMNRQQYANLKLRQKGSNDLLDMRPITAYEAFTTFAAYRSYDQLLNVEIKSEANGHELTELDNMLRQTIGQGGFYYSASDLEMLEKLRGINPRVYLGFVQGAHPTSVDKVTADLRRGAQNDDYYLDNQSNIEFAGKYGTKRYRSRYKNYASSPGIKKLNKKLGNNSGLHLDIRSFMQNTSVLNSAHRYGMKVYTYTINGTDYHQSQLKRLSKPKLPDGVIVDTTPYKICQKLFNAAVPKKRYQPLTASGRYIASLPSDTDFDRFNEMLGYQQEGYYISLSSGLKAIASAKAKPKKVSHKTNATNPHGFPTIVDEEIETTNSKTIILTLPSSNND</sequence>
<feature type="domain" description="GP-PDE" evidence="2">
    <location>
        <begin position="92"/>
        <end position="374"/>
    </location>
</feature>
<dbReference type="EMBL" id="JAKILB010000002">
    <property type="protein sequence ID" value="MCL1137820.1"/>
    <property type="molecule type" value="Genomic_DNA"/>
</dbReference>
<dbReference type="AlphaFoldDB" id="A0A9X1ZCK6"/>
<accession>A0A9X1ZCK6</accession>
<dbReference type="PROSITE" id="PS51257">
    <property type="entry name" value="PROKAR_LIPOPROTEIN"/>
    <property type="match status" value="1"/>
</dbReference>
<proteinExistence type="predicted"/>
<organism evidence="3 4">
    <name type="scientific">Shewanella pneumatophori</name>
    <dbReference type="NCBI Taxonomy" id="314092"/>
    <lineage>
        <taxon>Bacteria</taxon>
        <taxon>Pseudomonadati</taxon>
        <taxon>Pseudomonadota</taxon>
        <taxon>Gammaproteobacteria</taxon>
        <taxon>Alteromonadales</taxon>
        <taxon>Shewanellaceae</taxon>
        <taxon>Shewanella</taxon>
    </lineage>
</organism>
<feature type="signal peptide" evidence="1">
    <location>
        <begin position="1"/>
        <end position="23"/>
    </location>
</feature>
<dbReference type="GO" id="GO:0008081">
    <property type="term" value="F:phosphoric diester hydrolase activity"/>
    <property type="evidence" value="ECO:0007669"/>
    <property type="project" value="InterPro"/>
</dbReference>
<feature type="chain" id="PRO_5040739725" evidence="1">
    <location>
        <begin position="24"/>
        <end position="486"/>
    </location>
</feature>
<dbReference type="SUPFAM" id="SSF51695">
    <property type="entry name" value="PLC-like phosphodiesterases"/>
    <property type="match status" value="1"/>
</dbReference>
<dbReference type="Gene3D" id="3.20.20.190">
    <property type="entry name" value="Phosphatidylinositol (PI) phosphodiesterase"/>
    <property type="match status" value="1"/>
</dbReference>
<comment type="caution">
    <text evidence="3">The sequence shown here is derived from an EMBL/GenBank/DDBJ whole genome shotgun (WGS) entry which is preliminary data.</text>
</comment>
<protein>
    <submittedName>
        <fullName evidence="3">Glycerophosphodiester phosphodiesterase</fullName>
    </submittedName>
</protein>
<evidence type="ECO:0000256" key="1">
    <source>
        <dbReference type="SAM" id="SignalP"/>
    </source>
</evidence>
<dbReference type="PANTHER" id="PTHR46211">
    <property type="entry name" value="GLYCEROPHOSPHORYL DIESTER PHOSPHODIESTERASE"/>
    <property type="match status" value="1"/>
</dbReference>
<dbReference type="GO" id="GO:0006629">
    <property type="term" value="P:lipid metabolic process"/>
    <property type="evidence" value="ECO:0007669"/>
    <property type="project" value="InterPro"/>
</dbReference>
<keyword evidence="4" id="KW-1185">Reference proteome</keyword>
<dbReference type="Proteomes" id="UP001139293">
    <property type="component" value="Unassembled WGS sequence"/>
</dbReference>